<dbReference type="InterPro" id="IPR005704">
    <property type="entry name" value="Ribosomal_uS3_bac-typ"/>
</dbReference>
<dbReference type="PANTHER" id="PTHR11760">
    <property type="entry name" value="30S/40S RIBOSOMAL PROTEIN S3"/>
    <property type="match status" value="1"/>
</dbReference>
<evidence type="ECO:0000256" key="3">
    <source>
        <dbReference type="ARBA" id="ARBA00022884"/>
    </source>
</evidence>
<dbReference type="EMBL" id="FPHG01000010">
    <property type="protein sequence ID" value="SFV51627.1"/>
    <property type="molecule type" value="Genomic_DNA"/>
</dbReference>
<dbReference type="PROSITE" id="PS00548">
    <property type="entry name" value="RIBOSOMAL_S3"/>
    <property type="match status" value="1"/>
</dbReference>
<dbReference type="Pfam" id="PF07650">
    <property type="entry name" value="KH_2"/>
    <property type="match status" value="1"/>
</dbReference>
<reference evidence="8" key="1">
    <citation type="submission" date="2016-10" db="EMBL/GenBank/DDBJ databases">
        <authorList>
            <person name="de Groot N.N."/>
        </authorList>
    </citation>
    <scope>NUCLEOTIDE SEQUENCE</scope>
</reference>
<gene>
    <name evidence="8" type="ORF">MNB_SV-9-1009</name>
</gene>
<dbReference type="InterPro" id="IPR015946">
    <property type="entry name" value="KH_dom-like_a/b"/>
</dbReference>
<evidence type="ECO:0000256" key="2">
    <source>
        <dbReference type="ARBA" id="ARBA00022730"/>
    </source>
</evidence>
<dbReference type="GO" id="GO:0006412">
    <property type="term" value="P:translation"/>
    <property type="evidence" value="ECO:0007669"/>
    <property type="project" value="InterPro"/>
</dbReference>
<dbReference type="InterPro" id="IPR001351">
    <property type="entry name" value="Ribosomal_uS3_C"/>
</dbReference>
<dbReference type="PROSITE" id="PS50823">
    <property type="entry name" value="KH_TYPE_2"/>
    <property type="match status" value="1"/>
</dbReference>
<sequence length="234" mass="26333">MGQKVNPIGLRLGINRNWESRWFPAKDRTAGFIAEDYKIRKFLKKELFYAGVSNIIIERTVKKLRINIVTARPGIIIGKKGADIEKLKATLIKMLGKDVNINIKEEKRPQASAQLAAENVATQLERRTAFRRAMKKVIQGALKSGAKGIKISVAGRLGGAEMARTEWYLEGRVPLHTLRAKIDYGFAEAHTTYGIVGIKVWIFKGEVLQKGIQAEPKEEKKERGGRKPSRRRGE</sequence>
<accession>A0A1W1BDQ8</accession>
<dbReference type="InterPro" id="IPR004087">
    <property type="entry name" value="KH_dom"/>
</dbReference>
<dbReference type="FunFam" id="3.30.1140.32:FF:000006">
    <property type="entry name" value="30S ribosomal protein S3"/>
    <property type="match status" value="1"/>
</dbReference>
<dbReference type="AlphaFoldDB" id="A0A1W1BDQ8"/>
<dbReference type="SUPFAM" id="SSF54821">
    <property type="entry name" value="Ribosomal protein S3 C-terminal domain"/>
    <property type="match status" value="1"/>
</dbReference>
<dbReference type="Pfam" id="PF00189">
    <property type="entry name" value="Ribosomal_S3_C"/>
    <property type="match status" value="1"/>
</dbReference>
<dbReference type="InterPro" id="IPR057258">
    <property type="entry name" value="Ribosomal_uS3"/>
</dbReference>
<dbReference type="SUPFAM" id="SSF54814">
    <property type="entry name" value="Prokaryotic type KH domain (KH-domain type II)"/>
    <property type="match status" value="1"/>
</dbReference>
<dbReference type="GO" id="GO:0003735">
    <property type="term" value="F:structural constituent of ribosome"/>
    <property type="evidence" value="ECO:0007669"/>
    <property type="project" value="InterPro"/>
</dbReference>
<evidence type="ECO:0000256" key="4">
    <source>
        <dbReference type="ARBA" id="ARBA00022980"/>
    </source>
</evidence>
<dbReference type="Gene3D" id="3.30.1140.32">
    <property type="entry name" value="Ribosomal protein S3, C-terminal domain"/>
    <property type="match status" value="1"/>
</dbReference>
<feature type="domain" description="KH type-2" evidence="7">
    <location>
        <begin position="39"/>
        <end position="107"/>
    </location>
</feature>
<feature type="compositionally biased region" description="Basic residues" evidence="6">
    <location>
        <begin position="223"/>
        <end position="234"/>
    </location>
</feature>
<dbReference type="NCBIfam" id="TIGR01009">
    <property type="entry name" value="rpsC_bact"/>
    <property type="match status" value="1"/>
</dbReference>
<feature type="region of interest" description="Disordered" evidence="6">
    <location>
        <begin position="213"/>
        <end position="234"/>
    </location>
</feature>
<proteinExistence type="inferred from homology"/>
<evidence type="ECO:0000259" key="7">
    <source>
        <dbReference type="PROSITE" id="PS50823"/>
    </source>
</evidence>
<dbReference type="SMART" id="SM00322">
    <property type="entry name" value="KH"/>
    <property type="match status" value="1"/>
</dbReference>
<keyword evidence="2" id="KW-0699">rRNA-binding</keyword>
<dbReference type="InterPro" id="IPR009019">
    <property type="entry name" value="KH_sf_prok-type"/>
</dbReference>
<protein>
    <submittedName>
        <fullName evidence="8">SSU ribosomal protein S3p (S3e)</fullName>
    </submittedName>
</protein>
<name>A0A1W1BDQ8_9ZZZZ</name>
<dbReference type="FunFam" id="3.30.300.20:FF:000001">
    <property type="entry name" value="30S ribosomal protein S3"/>
    <property type="match status" value="1"/>
</dbReference>
<evidence type="ECO:0000256" key="5">
    <source>
        <dbReference type="ARBA" id="ARBA00023274"/>
    </source>
</evidence>
<evidence type="ECO:0000313" key="8">
    <source>
        <dbReference type="EMBL" id="SFV51627.1"/>
    </source>
</evidence>
<dbReference type="InterPro" id="IPR004044">
    <property type="entry name" value="KH_dom_type_2"/>
</dbReference>
<keyword evidence="5" id="KW-0687">Ribonucleoprotein</keyword>
<organism evidence="8">
    <name type="scientific">hydrothermal vent metagenome</name>
    <dbReference type="NCBI Taxonomy" id="652676"/>
    <lineage>
        <taxon>unclassified sequences</taxon>
        <taxon>metagenomes</taxon>
        <taxon>ecological metagenomes</taxon>
    </lineage>
</organism>
<keyword evidence="4 8" id="KW-0689">Ribosomal protein</keyword>
<dbReference type="GO" id="GO:0019843">
    <property type="term" value="F:rRNA binding"/>
    <property type="evidence" value="ECO:0007669"/>
    <property type="project" value="UniProtKB-KW"/>
</dbReference>
<dbReference type="PANTHER" id="PTHR11760:SF19">
    <property type="entry name" value="SMALL RIBOSOMAL SUBUNIT PROTEIN US3C"/>
    <property type="match status" value="1"/>
</dbReference>
<dbReference type="InterPro" id="IPR018280">
    <property type="entry name" value="Ribosomal_uS3_CS"/>
</dbReference>
<dbReference type="GO" id="GO:0022627">
    <property type="term" value="C:cytosolic small ribosomal subunit"/>
    <property type="evidence" value="ECO:0007669"/>
    <property type="project" value="TreeGrafter"/>
</dbReference>
<evidence type="ECO:0000256" key="6">
    <source>
        <dbReference type="SAM" id="MobiDB-lite"/>
    </source>
</evidence>
<dbReference type="Gene3D" id="3.30.300.20">
    <property type="match status" value="1"/>
</dbReference>
<dbReference type="InterPro" id="IPR036419">
    <property type="entry name" value="Ribosomal_S3_C_sf"/>
</dbReference>
<comment type="similarity">
    <text evidence="1">Belongs to the universal ribosomal protein uS3 family.</text>
</comment>
<keyword evidence="3" id="KW-0694">RNA-binding</keyword>
<dbReference type="CDD" id="cd02412">
    <property type="entry name" value="KH-II_30S_S3"/>
    <property type="match status" value="1"/>
</dbReference>
<evidence type="ECO:0000256" key="1">
    <source>
        <dbReference type="ARBA" id="ARBA00010761"/>
    </source>
</evidence>
<dbReference type="HAMAP" id="MF_01309_B">
    <property type="entry name" value="Ribosomal_uS3_B"/>
    <property type="match status" value="1"/>
</dbReference>